<dbReference type="GO" id="GO:0009117">
    <property type="term" value="P:nucleotide metabolic process"/>
    <property type="evidence" value="ECO:0007669"/>
    <property type="project" value="InterPro"/>
</dbReference>
<dbReference type="SUPFAM" id="SSF54197">
    <property type="entry name" value="HIT-like"/>
    <property type="match status" value="1"/>
</dbReference>
<evidence type="ECO:0000256" key="9">
    <source>
        <dbReference type="ARBA" id="ARBA00031684"/>
    </source>
</evidence>
<reference evidence="12" key="2">
    <citation type="submission" date="2017-11" db="EMBL/GenBank/DDBJ databases">
        <title>Candida auris genome assembly and annotation.</title>
        <authorList>
            <person name="Munoz J.F."/>
            <person name="Gade L.G."/>
            <person name="Chow N.A."/>
            <person name="Litvintseva A.P."/>
            <person name="Loparev V.N."/>
            <person name="Cuomo C.A."/>
        </authorList>
    </citation>
    <scope>NUCLEOTIDE SEQUENCE</scope>
    <source>
        <strain evidence="12">B8441</strain>
    </source>
</reference>
<gene>
    <name evidence="12" type="ORF">B9J08_001429</name>
    <name evidence="11" type="ORF">B9J08_03679</name>
</gene>
<evidence type="ECO:0000256" key="7">
    <source>
        <dbReference type="ARBA" id="ARBA00023128"/>
    </source>
</evidence>
<dbReference type="SUPFAM" id="SSF81524">
    <property type="entry name" value="14 kDa protein of cytochrome bc1 complex (Ubiquinol-cytochrome c reductase)"/>
    <property type="match status" value="1"/>
</dbReference>
<dbReference type="VEuPathDB" id="FungiDB:QG37_06387"/>
<keyword evidence="4" id="KW-0679">Respiratory chain</keyword>
<dbReference type="VEuPathDB" id="FungiDB:CJJ07_002771"/>
<dbReference type="InterPro" id="IPR036265">
    <property type="entry name" value="HIT-like_sf"/>
</dbReference>
<reference evidence="11" key="4">
    <citation type="submission" date="2024-03" db="EMBL/GenBank/DDBJ databases">
        <title>Improved genome assembly of Candida auris strain B8441 and annotation of B11205.</title>
        <authorList>
            <person name="Cauldron N.C."/>
            <person name="Shea T."/>
            <person name="Cuomo C.A."/>
        </authorList>
    </citation>
    <scope>NUCLEOTIDE SEQUENCE</scope>
    <source>
        <strain evidence="11">B8441</strain>
    </source>
</reference>
<sequence>MELDNFFVDLKDKFDVAMSRDDLVYMGDSVQHYKIQEDVNGESIAFDITLLRSLEHRPEQGSIVANPFIRPEPELTVRNSFGYHEEFRIVLNKFPIVKNHFMLTTKEFVSQDTPLSPSELLAAFTLLAKLHEEDKDSQWFSFYNCGPQSGASQPHKHIQFMTLPDKYTPFCLDLLENTNRSSRASQGVAFQVPHVPFAHYVVALPEEKEVNENILSMAFSSLLSKALSVSEEHCEMSYNFCMTTKHMMMIPRRKAKFKNLIGINSCGYMGLILCKNSDIFEHVRRIGVLRILAKVVTPLAKTFVAYAGYREMGLKFNDLIAEENPIAQKAIARLPEDESYARNFRIITAHQCALSHQLLPANKVVKPEEDTHYLIPYLLEAEKEALEKKELDNIQI</sequence>
<dbReference type="Gene3D" id="3.30.428.70">
    <property type="match status" value="1"/>
</dbReference>
<feature type="domain" description="Ap4A phosphorylase 1/2 N-terminal" evidence="10">
    <location>
        <begin position="62"/>
        <end position="164"/>
    </location>
</feature>
<name>A0A2H1A326_CANAR</name>
<evidence type="ECO:0000313" key="13">
    <source>
        <dbReference type="Proteomes" id="UP000230249"/>
    </source>
</evidence>
<protein>
    <recommendedName>
        <fullName evidence="9">Complex III subunit 7</fullName>
    </recommendedName>
</protein>
<evidence type="ECO:0000313" key="11">
    <source>
        <dbReference type="EMBL" id="KAK8440571.1"/>
    </source>
</evidence>
<dbReference type="VEuPathDB" id="FungiDB:CJI96_0001213"/>
<dbReference type="Proteomes" id="UP000230249">
    <property type="component" value="Unassembled WGS sequence"/>
</dbReference>
<evidence type="ECO:0000256" key="1">
    <source>
        <dbReference type="ARBA" id="ARBA00004443"/>
    </source>
</evidence>
<reference evidence="11 13" key="3">
    <citation type="journal article" date="2018" name="Nat. Commun.">
        <title>Genomic insights into multidrug-resistance, mating and virulence in Candida auris and related emerging species.</title>
        <authorList>
            <person name="Munoz J.F."/>
            <person name="Gade L."/>
            <person name="Chow N.A."/>
            <person name="Loparev V.N."/>
            <person name="Juieng P."/>
            <person name="Berkow E.L."/>
            <person name="Farrer R.A."/>
            <person name="Litvintseva A.P."/>
            <person name="Cuomo C.A."/>
        </authorList>
    </citation>
    <scope>GENOME REANNOTATION</scope>
    <source>
        <strain evidence="11 13">B8441</strain>
    </source>
</reference>
<dbReference type="GO" id="GO:0045275">
    <property type="term" value="C:respiratory chain complex III"/>
    <property type="evidence" value="ECO:0007669"/>
    <property type="project" value="InterPro"/>
</dbReference>
<dbReference type="AlphaFoldDB" id="A0A2H1A326"/>
<evidence type="ECO:0000256" key="6">
    <source>
        <dbReference type="ARBA" id="ARBA00022982"/>
    </source>
</evidence>
<keyword evidence="13" id="KW-1185">Reference proteome</keyword>
<accession>A0A2H1A326</accession>
<comment type="similarity">
    <text evidence="2">Belongs to the UQCRB/QCR7 family.</text>
</comment>
<dbReference type="OMA" id="FNAVCFT"/>
<evidence type="ECO:0000256" key="4">
    <source>
        <dbReference type="ARBA" id="ARBA00022660"/>
    </source>
</evidence>
<comment type="caution">
    <text evidence="12">The sequence shown here is derived from an EMBL/GenBank/DDBJ whole genome shotgun (WGS) entry which is preliminary data.</text>
</comment>
<reference evidence="12 13" key="1">
    <citation type="journal article" date="2017" name="Clin. Infect. Dis.">
        <title>Simultaneous emergence of multidrug-resistant Candida auris on 3 continents confirmed by whole-genome sequencing and epidemiological analyses.</title>
        <authorList>
            <person name="Lockhart S.R."/>
            <person name="Etienne K.A."/>
            <person name="Vallabhaneni S."/>
            <person name="Farooqi J."/>
            <person name="Chowdhary A."/>
            <person name="Govender N.P."/>
            <person name="Colombo A.L."/>
            <person name="Calvo B."/>
            <person name="Cuomo C.A."/>
            <person name="Desjardins C.A."/>
            <person name="Berkow E.L."/>
            <person name="Castanheira M."/>
            <person name="Magobo R.E."/>
            <person name="Jabeen K."/>
            <person name="Asghar R.J."/>
            <person name="Meis J.F."/>
            <person name="Jackson B."/>
            <person name="Chiller T."/>
            <person name="Litvintseva A.P."/>
        </authorList>
    </citation>
    <scope>NUCLEOTIDE SEQUENCE [LARGE SCALE GENOMIC DNA]</scope>
    <source>
        <strain evidence="12 13">B8441</strain>
    </source>
</reference>
<evidence type="ECO:0000259" key="10">
    <source>
        <dbReference type="Pfam" id="PF19327"/>
    </source>
</evidence>
<dbReference type="Pfam" id="PF02271">
    <property type="entry name" value="UCR_14kD"/>
    <property type="match status" value="1"/>
</dbReference>
<dbReference type="InterPro" id="IPR043171">
    <property type="entry name" value="Ap4A_phos1/2-like"/>
</dbReference>
<dbReference type="EMBL" id="PEKT03000003">
    <property type="protein sequence ID" value="KAK8440571.1"/>
    <property type="molecule type" value="Genomic_DNA"/>
</dbReference>
<dbReference type="InterPro" id="IPR009163">
    <property type="entry name" value="Ap4A_phos1/2"/>
</dbReference>
<keyword evidence="8" id="KW-0472">Membrane</keyword>
<dbReference type="InterPro" id="IPR045759">
    <property type="entry name" value="Ap4A_phos1/2_N"/>
</dbReference>
<evidence type="ECO:0000256" key="2">
    <source>
        <dbReference type="ARBA" id="ARBA00008554"/>
    </source>
</evidence>
<dbReference type="PANTHER" id="PTHR38420">
    <property type="entry name" value="AP-4-A PHOSPHORYLASE II"/>
    <property type="match status" value="1"/>
</dbReference>
<dbReference type="VEuPathDB" id="FungiDB:CJI97_001174"/>
<dbReference type="VEuPathDB" id="FungiDB:CJJ09_003683"/>
<keyword evidence="3" id="KW-0813">Transport</keyword>
<comment type="subcellular location">
    <subcellularLocation>
        <location evidence="1">Mitochondrion inner membrane</location>
        <topology evidence="1">Peripheral membrane protein</topology>
        <orientation evidence="1">Matrix side</orientation>
    </subcellularLocation>
</comment>
<dbReference type="PANTHER" id="PTHR38420:SF1">
    <property type="entry name" value="PUTATIVE (AFU_ORTHOLOGUE AFUA_5G14690)-RELATED"/>
    <property type="match status" value="1"/>
</dbReference>
<keyword evidence="6" id="KW-0249">Electron transport</keyword>
<dbReference type="InterPro" id="IPR036544">
    <property type="entry name" value="QCR7_sf"/>
</dbReference>
<dbReference type="VEuPathDB" id="FungiDB:QG37_06386"/>
<dbReference type="EMBL" id="PEKT02000003">
    <property type="protein sequence ID" value="PIS56883.1"/>
    <property type="molecule type" value="Genomic_DNA"/>
</dbReference>
<keyword evidence="5" id="KW-0999">Mitochondrion inner membrane</keyword>
<dbReference type="GO" id="GO:0003877">
    <property type="term" value="F:ATP:ADP adenylyltransferase activity"/>
    <property type="evidence" value="ECO:0007669"/>
    <property type="project" value="InterPro"/>
</dbReference>
<evidence type="ECO:0000256" key="8">
    <source>
        <dbReference type="ARBA" id="ARBA00023136"/>
    </source>
</evidence>
<evidence type="ECO:0000256" key="5">
    <source>
        <dbReference type="ARBA" id="ARBA00022792"/>
    </source>
</evidence>
<proteinExistence type="inferred from homology"/>
<dbReference type="STRING" id="498019.A0A2H1A326"/>
<dbReference type="Pfam" id="PF19327">
    <property type="entry name" value="Ap4A_phos_N"/>
    <property type="match status" value="1"/>
</dbReference>
<dbReference type="GO" id="GO:0005743">
    <property type="term" value="C:mitochondrial inner membrane"/>
    <property type="evidence" value="ECO:0007669"/>
    <property type="project" value="UniProtKB-SubCell"/>
</dbReference>
<dbReference type="VEuPathDB" id="FungiDB:B9J08_001429"/>
<evidence type="ECO:0000313" key="12">
    <source>
        <dbReference type="EMBL" id="PIS56883.1"/>
    </source>
</evidence>
<organism evidence="12">
    <name type="scientific">Candidozyma auris</name>
    <name type="common">Yeast</name>
    <name type="synonym">Candida auris</name>
    <dbReference type="NCBI Taxonomy" id="498019"/>
    <lineage>
        <taxon>Eukaryota</taxon>
        <taxon>Fungi</taxon>
        <taxon>Dikarya</taxon>
        <taxon>Ascomycota</taxon>
        <taxon>Saccharomycotina</taxon>
        <taxon>Pichiomycetes</taxon>
        <taxon>Metschnikowiaceae</taxon>
        <taxon>Candidozyma</taxon>
    </lineage>
</organism>
<dbReference type="InterPro" id="IPR003197">
    <property type="entry name" value="QCR7"/>
</dbReference>
<dbReference type="GO" id="GO:0006122">
    <property type="term" value="P:mitochondrial electron transport, ubiquinol to cytochrome c"/>
    <property type="evidence" value="ECO:0007669"/>
    <property type="project" value="InterPro"/>
</dbReference>
<dbReference type="GO" id="GO:0005524">
    <property type="term" value="F:ATP binding"/>
    <property type="evidence" value="ECO:0007669"/>
    <property type="project" value="InterPro"/>
</dbReference>
<keyword evidence="7" id="KW-0496">Mitochondrion</keyword>
<evidence type="ECO:0000256" key="3">
    <source>
        <dbReference type="ARBA" id="ARBA00022448"/>
    </source>
</evidence>